<dbReference type="InterPro" id="IPR050116">
    <property type="entry name" value="DNA_polymerase-Y"/>
</dbReference>
<evidence type="ECO:0000256" key="2">
    <source>
        <dbReference type="ARBA" id="ARBA00022763"/>
    </source>
</evidence>
<dbReference type="Gene3D" id="3.30.70.270">
    <property type="match status" value="1"/>
</dbReference>
<dbReference type="PANTHER" id="PTHR11076:SF34">
    <property type="entry name" value="PROTEIN UMUC"/>
    <property type="match status" value="1"/>
</dbReference>
<dbReference type="Gene3D" id="3.40.1170.60">
    <property type="match status" value="1"/>
</dbReference>
<proteinExistence type="inferred from homology"/>
<dbReference type="Pfam" id="PF11798">
    <property type="entry name" value="IMS_HHH"/>
    <property type="match status" value="1"/>
</dbReference>
<feature type="domain" description="UmuC" evidence="6">
    <location>
        <begin position="7"/>
        <end position="189"/>
    </location>
</feature>
<evidence type="ECO:0000256" key="3">
    <source>
        <dbReference type="ARBA" id="ARBA00023199"/>
    </source>
</evidence>
<dbReference type="PANTHER" id="PTHR11076">
    <property type="entry name" value="DNA REPAIR POLYMERASE UMUC / TRANSFERASE FAMILY MEMBER"/>
    <property type="match status" value="1"/>
</dbReference>
<dbReference type="PROSITE" id="PS50173">
    <property type="entry name" value="UMUC"/>
    <property type="match status" value="1"/>
</dbReference>
<dbReference type="EMBL" id="JBBPCO010000002">
    <property type="protein sequence ID" value="MEK8088764.1"/>
    <property type="molecule type" value="Genomic_DNA"/>
</dbReference>
<evidence type="ECO:0000256" key="5">
    <source>
        <dbReference type="ARBA" id="ARBA00023236"/>
    </source>
</evidence>
<dbReference type="Pfam" id="PF11799">
    <property type="entry name" value="IMS_C"/>
    <property type="match status" value="1"/>
</dbReference>
<reference evidence="7 8" key="1">
    <citation type="submission" date="2024-04" db="EMBL/GenBank/DDBJ databases">
        <authorList>
            <person name="Abashina T."/>
            <person name="Shaikin A."/>
        </authorList>
    </citation>
    <scope>NUCLEOTIDE SEQUENCE [LARGE SCALE GENOMIC DNA]</scope>
    <source>
        <strain evidence="7 8">AAFK</strain>
    </source>
</reference>
<keyword evidence="2" id="KW-0227">DNA damage</keyword>
<evidence type="ECO:0000313" key="8">
    <source>
        <dbReference type="Proteomes" id="UP001446205"/>
    </source>
</evidence>
<dbReference type="Pfam" id="PF13438">
    <property type="entry name" value="DUF4113"/>
    <property type="match status" value="1"/>
</dbReference>
<dbReference type="Gene3D" id="1.10.150.20">
    <property type="entry name" value="5' to 3' exonuclease, C-terminal subdomain"/>
    <property type="match status" value="1"/>
</dbReference>
<dbReference type="InterPro" id="IPR025188">
    <property type="entry name" value="DUF4113"/>
</dbReference>
<dbReference type="SUPFAM" id="SSF56672">
    <property type="entry name" value="DNA/RNA polymerases"/>
    <property type="match status" value="1"/>
</dbReference>
<dbReference type="Pfam" id="PF00817">
    <property type="entry name" value="IMS"/>
    <property type="match status" value="1"/>
</dbReference>
<dbReference type="NCBIfam" id="NF002955">
    <property type="entry name" value="PRK03609.1"/>
    <property type="match status" value="1"/>
</dbReference>
<keyword evidence="3" id="KW-0741">SOS mutagenesis</keyword>
<organism evidence="7 8">
    <name type="scientific">Thermithiobacillus plumbiphilus</name>
    <dbReference type="NCBI Taxonomy" id="1729899"/>
    <lineage>
        <taxon>Bacteria</taxon>
        <taxon>Pseudomonadati</taxon>
        <taxon>Pseudomonadota</taxon>
        <taxon>Acidithiobacillia</taxon>
        <taxon>Acidithiobacillales</taxon>
        <taxon>Thermithiobacillaceae</taxon>
        <taxon>Thermithiobacillus</taxon>
    </lineage>
</organism>
<evidence type="ECO:0000259" key="6">
    <source>
        <dbReference type="PROSITE" id="PS50173"/>
    </source>
</evidence>
<name>A0ABU9D5E1_9PROT</name>
<comment type="caution">
    <text evidence="7">The sequence shown here is derived from an EMBL/GenBank/DDBJ whole genome shotgun (WGS) entry which is preliminary data.</text>
</comment>
<dbReference type="InterPro" id="IPR001126">
    <property type="entry name" value="UmuC"/>
</dbReference>
<keyword evidence="5" id="KW-0742">SOS response</keyword>
<protein>
    <submittedName>
        <fullName evidence="7">Y-family DNA polymerase</fullName>
    </submittedName>
</protein>
<dbReference type="InterPro" id="IPR043502">
    <property type="entry name" value="DNA/RNA_pol_sf"/>
</dbReference>
<evidence type="ECO:0000313" key="7">
    <source>
        <dbReference type="EMBL" id="MEK8088764.1"/>
    </source>
</evidence>
<evidence type="ECO:0000256" key="4">
    <source>
        <dbReference type="ARBA" id="ARBA00023204"/>
    </source>
</evidence>
<keyword evidence="4" id="KW-0234">DNA repair</keyword>
<gene>
    <name evidence="7" type="ORF">WOB96_03195</name>
</gene>
<dbReference type="InterPro" id="IPR024728">
    <property type="entry name" value="PolY_HhH_motif"/>
</dbReference>
<accession>A0ABU9D5E1</accession>
<comment type="similarity">
    <text evidence="1">Belongs to the DNA polymerase type-Y family.</text>
</comment>
<sequence length="418" mass="46319">MTRAASLALVDCNNFYASCERLFRPDLLHRAIVVLSNNDGCVVARSAEAKMLGIPMGVPLHQVQHLIRQHGVVLFSSNYALYGDISRRVMTVLSTLAPDLEVYSIDEAFLDLSGIRDIEPHAHMIRATVRQWTGIPVSIGIAPTKTLSKVANRLAKKDPALKGVMDLRDSRLQEQLLRDFPVGDVWGIGRRLAEKLDVLGIGTALQLRDADTSLLRARFGVVMERLVRELRGEKCLDLESQPAPKQQIIASRSFGQPVTGLHEVQEAVSHHVARAAARLRSQYSIAQTLQIQLYPLPFGALARQASIQLSQATADTSEMIRVARQVVAGLYQPGQRYRKAGVMLLDLAPPGVRQASLFSAPEDPKRQQLMHTLDGINAQFGRAMLRFAAEGIEQPWAMRAGKRSPRYTTCWGELARVR</sequence>
<keyword evidence="8" id="KW-1185">Reference proteome</keyword>
<dbReference type="Proteomes" id="UP001446205">
    <property type="component" value="Unassembled WGS sequence"/>
</dbReference>
<dbReference type="RefSeq" id="WP_341369829.1">
    <property type="nucleotide sequence ID" value="NZ_JBBPCO010000002.1"/>
</dbReference>
<dbReference type="InterPro" id="IPR043128">
    <property type="entry name" value="Rev_trsase/Diguanyl_cyclase"/>
</dbReference>
<evidence type="ECO:0000256" key="1">
    <source>
        <dbReference type="ARBA" id="ARBA00010945"/>
    </source>
</evidence>
<dbReference type="InterPro" id="IPR017961">
    <property type="entry name" value="DNA_pol_Y-fam_little_finger"/>
</dbReference>
<dbReference type="CDD" id="cd01700">
    <property type="entry name" value="PolY_Pol_V_umuC"/>
    <property type="match status" value="1"/>
</dbReference>